<feature type="compositionally biased region" description="Polar residues" evidence="3">
    <location>
        <begin position="1"/>
        <end position="14"/>
    </location>
</feature>
<reference evidence="4 5" key="1">
    <citation type="submission" date="2019-10" db="EMBL/GenBank/DDBJ databases">
        <title>Nonomuraea sp. nov., isolated from Phyllanthus amarus.</title>
        <authorList>
            <person name="Klykleung N."/>
            <person name="Tanasupawat S."/>
        </authorList>
    </citation>
    <scope>NUCLEOTIDE SEQUENCE [LARGE SCALE GENOMIC DNA]</scope>
    <source>
        <strain evidence="4 5">PA1-10</strain>
    </source>
</reference>
<dbReference type="InterPro" id="IPR013320">
    <property type="entry name" value="ConA-like_dom_sf"/>
</dbReference>
<dbReference type="AlphaFoldDB" id="A0A5C4WK65"/>
<dbReference type="PROSITE" id="PS50240">
    <property type="entry name" value="TRYPSIN_DOM"/>
    <property type="match status" value="1"/>
</dbReference>
<keyword evidence="1" id="KW-0732">Signal</keyword>
<gene>
    <name evidence="4" type="ORF">FH608_017810</name>
</gene>
<dbReference type="EMBL" id="VDLX02000006">
    <property type="protein sequence ID" value="KAB8194046.1"/>
    <property type="molecule type" value="Genomic_DNA"/>
</dbReference>
<dbReference type="SUPFAM" id="SSF69318">
    <property type="entry name" value="Integrin alpha N-terminal domain"/>
    <property type="match status" value="1"/>
</dbReference>
<evidence type="ECO:0000256" key="3">
    <source>
        <dbReference type="SAM" id="MobiDB-lite"/>
    </source>
</evidence>
<evidence type="ECO:0000256" key="1">
    <source>
        <dbReference type="ARBA" id="ARBA00022729"/>
    </source>
</evidence>
<dbReference type="Proteomes" id="UP000312512">
    <property type="component" value="Unassembled WGS sequence"/>
</dbReference>
<dbReference type="OrthoDB" id="166934at2"/>
<name>A0A5C4WK65_9ACTN</name>
<evidence type="ECO:0000313" key="4">
    <source>
        <dbReference type="EMBL" id="KAB8194046.1"/>
    </source>
</evidence>
<comment type="caution">
    <text evidence="4">The sequence shown here is derived from an EMBL/GenBank/DDBJ whole genome shotgun (WGS) entry which is preliminary data.</text>
</comment>
<dbReference type="InterPro" id="IPR006558">
    <property type="entry name" value="LamG-like"/>
</dbReference>
<dbReference type="SUPFAM" id="SSF50494">
    <property type="entry name" value="Trypsin-like serine proteases"/>
    <property type="match status" value="1"/>
</dbReference>
<dbReference type="InterPro" id="IPR028994">
    <property type="entry name" value="Integrin_alpha_N"/>
</dbReference>
<dbReference type="SUPFAM" id="SSF49899">
    <property type="entry name" value="Concanavalin A-like lectins/glucanases"/>
    <property type="match status" value="1"/>
</dbReference>
<dbReference type="InterPro" id="IPR013517">
    <property type="entry name" value="FG-GAP"/>
</dbReference>
<evidence type="ECO:0000313" key="5">
    <source>
        <dbReference type="Proteomes" id="UP000312512"/>
    </source>
</evidence>
<dbReference type="GO" id="GO:0006508">
    <property type="term" value="P:proteolysis"/>
    <property type="evidence" value="ECO:0007669"/>
    <property type="project" value="UniProtKB-KW"/>
</dbReference>
<organism evidence="4 5">
    <name type="scientific">Nonomuraea phyllanthi</name>
    <dbReference type="NCBI Taxonomy" id="2219224"/>
    <lineage>
        <taxon>Bacteria</taxon>
        <taxon>Bacillati</taxon>
        <taxon>Actinomycetota</taxon>
        <taxon>Actinomycetes</taxon>
        <taxon>Streptosporangiales</taxon>
        <taxon>Streptosporangiaceae</taxon>
        <taxon>Nonomuraea</taxon>
    </lineage>
</organism>
<dbReference type="InterPro" id="IPR009003">
    <property type="entry name" value="Peptidase_S1_PA"/>
</dbReference>
<keyword evidence="4" id="KW-0378">Hydrolase</keyword>
<keyword evidence="2" id="KW-1015">Disulfide bond</keyword>
<evidence type="ECO:0000256" key="2">
    <source>
        <dbReference type="ARBA" id="ARBA00023157"/>
    </source>
</evidence>
<accession>A0A5C4WK65</accession>
<sequence>MSAHATSLRSSARSSEGGPAISGNGWAGPELCWECERDFRVTLSPRMALATVLDVFHGRWPPSAHGSRPAIRDRHHRRFVTMNSPSRWAALGVAAAMAASLSVFAGPAPAGASAISVPSLVDSGLYPYPGAAEILEAQNVRLISGDGHIVLADCTTPAQGEIGLLKVWTTDEAIGSDGIGRLCFQVKASSGVLNLEVPGVYEIRGDGQSEGAGHEVTAELRSDDGEELTVEVDPNGSTPVGLGADPNASPTMLLQLRTGTGPAPVTGEQAAVGRLAAAGRECTVTLVAPRWALGAASCLAADPSQPQSAEGPPAGETHVVFPGKAATKVDWLSPRPGRDVVLARLAGPVEGIAPIALATAAPTGVELSAVGYSRAGMTATDWTTDQQDGAQVTFTAATATTLTAEAGPLVCSGMAGAPVLDGGKVAAVLSQAGQAGCPGTDGSGSALTAARTDDLATWANAITTSTADHTWALADLPATATSGTAVTASADSAFTGTGLPLTATTGVTWKTGDSFSPAVELDGVTGSLAADGPAVATDADFSLSVRAKPAAGDSAASAVSDADTVLSQDGVNTAGFKLWVEAGSWHFAMSRSDVAAPAWDTVSAPAGSAPAGVWSQVTVTYKASIGTVILWVNGRNVASVRHTEKWKATGALRVGAHRTSATRIGDHFDGMLSTVQTWNGLSLTPELNDHDIDGDGRNDVVITDGNGDLWMYPNQGGSGLNTVSVSNRVKIGTGWGSLTWVVTDWDADGLADVVMHGSDGVLWMYPNQNGRPSYGNRKKIGTGWDQYVLAAGNADSSPHADLFSVKNSTGELWYYPDGGSRIRIGRSGWTDYRLFPADFDSDDRTDVMAIDRSGELWFYANTSQSGVDLAERTQSGTGWSTYKATAMDLSGDGKADLVAMDSQGTLWVYPGKGDGRLAARYQIGVNWRINAIG</sequence>
<dbReference type="Pfam" id="PF13517">
    <property type="entry name" value="FG-GAP_3"/>
    <property type="match status" value="2"/>
</dbReference>
<dbReference type="InterPro" id="IPR001254">
    <property type="entry name" value="Trypsin_dom"/>
</dbReference>
<keyword evidence="5" id="KW-1185">Reference proteome</keyword>
<dbReference type="GO" id="GO:0004252">
    <property type="term" value="F:serine-type endopeptidase activity"/>
    <property type="evidence" value="ECO:0007669"/>
    <property type="project" value="InterPro"/>
</dbReference>
<feature type="region of interest" description="Disordered" evidence="3">
    <location>
        <begin position="1"/>
        <end position="21"/>
    </location>
</feature>
<keyword evidence="4" id="KW-0645">Protease</keyword>
<protein>
    <submittedName>
        <fullName evidence="4">Trypsin-like serine protease</fullName>
    </submittedName>
</protein>
<dbReference type="SMART" id="SM00560">
    <property type="entry name" value="LamGL"/>
    <property type="match status" value="1"/>
</dbReference>
<proteinExistence type="predicted"/>
<dbReference type="Gene3D" id="2.60.120.200">
    <property type="match status" value="1"/>
</dbReference>